<accession>W7MMN1</accession>
<dbReference type="eggNOG" id="ENOG502RMBI">
    <property type="taxonomic scope" value="Eukaryota"/>
</dbReference>
<dbReference type="VEuPathDB" id="FungiDB:FVEG_06517"/>
<dbReference type="KEGG" id="fvr:FVEG_06517"/>
<keyword evidence="3" id="KW-1185">Reference proteome</keyword>
<dbReference type="OrthoDB" id="3513679at2759"/>
<keyword evidence="1" id="KW-0472">Membrane</keyword>
<keyword evidence="1" id="KW-1133">Transmembrane helix</keyword>
<name>W7MMN1_GIBM7</name>
<reference evidence="2 3" key="1">
    <citation type="journal article" date="2010" name="Nature">
        <title>Comparative genomics reveals mobile pathogenicity chromosomes in Fusarium.</title>
        <authorList>
            <person name="Ma L.J."/>
            <person name="van der Does H.C."/>
            <person name="Borkovich K.A."/>
            <person name="Coleman J.J."/>
            <person name="Daboussi M.J."/>
            <person name="Di Pietro A."/>
            <person name="Dufresne M."/>
            <person name="Freitag M."/>
            <person name="Grabherr M."/>
            <person name="Henrissat B."/>
            <person name="Houterman P.M."/>
            <person name="Kang S."/>
            <person name="Shim W.B."/>
            <person name="Woloshuk C."/>
            <person name="Xie X."/>
            <person name="Xu J.R."/>
            <person name="Antoniw J."/>
            <person name="Baker S.E."/>
            <person name="Bluhm B.H."/>
            <person name="Breakspear A."/>
            <person name="Brown D.W."/>
            <person name="Butchko R.A."/>
            <person name="Chapman S."/>
            <person name="Coulson R."/>
            <person name="Coutinho P.M."/>
            <person name="Danchin E.G."/>
            <person name="Diener A."/>
            <person name="Gale L.R."/>
            <person name="Gardiner D.M."/>
            <person name="Goff S."/>
            <person name="Hammond-Kosack K.E."/>
            <person name="Hilburn K."/>
            <person name="Hua-Van A."/>
            <person name="Jonkers W."/>
            <person name="Kazan K."/>
            <person name="Kodira C.D."/>
            <person name="Koehrsen M."/>
            <person name="Kumar L."/>
            <person name="Lee Y.H."/>
            <person name="Li L."/>
            <person name="Manners J.M."/>
            <person name="Miranda-Saavedra D."/>
            <person name="Mukherjee M."/>
            <person name="Park G."/>
            <person name="Park J."/>
            <person name="Park S.Y."/>
            <person name="Proctor R.H."/>
            <person name="Regev A."/>
            <person name="Ruiz-Roldan M.C."/>
            <person name="Sain D."/>
            <person name="Sakthikumar S."/>
            <person name="Sykes S."/>
            <person name="Schwartz D.C."/>
            <person name="Turgeon B.G."/>
            <person name="Wapinski I."/>
            <person name="Yoder O."/>
            <person name="Young S."/>
            <person name="Zeng Q."/>
            <person name="Zhou S."/>
            <person name="Galagan J."/>
            <person name="Cuomo C.A."/>
            <person name="Kistler H.C."/>
            <person name="Rep M."/>
        </authorList>
    </citation>
    <scope>NUCLEOTIDE SEQUENCE [LARGE SCALE GENOMIC DNA]</scope>
    <source>
        <strain evidence="3">M3125 / FGSC 7600</strain>
    </source>
</reference>
<feature type="transmembrane region" description="Helical" evidence="1">
    <location>
        <begin position="48"/>
        <end position="74"/>
    </location>
</feature>
<dbReference type="Proteomes" id="UP000009096">
    <property type="component" value="Chromosome 7"/>
</dbReference>
<proteinExistence type="predicted"/>
<dbReference type="EMBL" id="CM000584">
    <property type="protein sequence ID" value="EWG45872.1"/>
    <property type="molecule type" value="Genomic_DNA"/>
</dbReference>
<dbReference type="AlphaFoldDB" id="W7MMN1"/>
<feature type="transmembrane region" description="Helical" evidence="1">
    <location>
        <begin position="86"/>
        <end position="106"/>
    </location>
</feature>
<dbReference type="EMBL" id="DS022249">
    <property type="protein sequence ID" value="EWG45872.1"/>
    <property type="molecule type" value="Genomic_DNA"/>
</dbReference>
<dbReference type="RefSeq" id="XP_018752063.1">
    <property type="nucleotide sequence ID" value="XM_018894912.1"/>
</dbReference>
<dbReference type="GeneID" id="30064411"/>
<evidence type="ECO:0000256" key="1">
    <source>
        <dbReference type="SAM" id="Phobius"/>
    </source>
</evidence>
<sequence length="403" mass="45135">MEAKQYSRPSQKQKPQRPTNLVLALRALVLGVTIAGIVVSSIPAPKNFIAIGILGPAFVTTFCWSAIEILYPLVRIFPPAYVSFRILVDCVIVIGSIICLICFGLFRDWWPGGSALSSEDAPLARETLFQAALGLACASTKESDTAAGGVLNSLDPWLYRHWFKPYDSDIEHGRYIAKSITFRHHTRDIEPTLADVSEFHQKLIQSFSSDISRGVAPEMLQKLFVPPFPTPLGQLQEDLHMMLSRTHTIHPLFKSLFMVFHQTKVSRRERFTVEEIDNLPVSLVSTGTTEGLSRPISFHSLCCNGQTFADHMASGSSVRSVRTSLKSAIRFIMDLEKREEGFWRGRLSPPLADHSVDIEKEARELGWDVATHGKLPLDIPSSKWVNRRKYTEWAGPELCTTLT</sequence>
<protein>
    <submittedName>
        <fullName evidence="2">Uncharacterized protein</fullName>
    </submittedName>
</protein>
<organism evidence="2 3">
    <name type="scientific">Gibberella moniliformis (strain M3125 / FGSC 7600)</name>
    <name type="common">Maize ear and stalk rot fungus</name>
    <name type="synonym">Fusarium verticillioides</name>
    <dbReference type="NCBI Taxonomy" id="334819"/>
    <lineage>
        <taxon>Eukaryota</taxon>
        <taxon>Fungi</taxon>
        <taxon>Dikarya</taxon>
        <taxon>Ascomycota</taxon>
        <taxon>Pezizomycotina</taxon>
        <taxon>Sordariomycetes</taxon>
        <taxon>Hypocreomycetidae</taxon>
        <taxon>Hypocreales</taxon>
        <taxon>Nectriaceae</taxon>
        <taxon>Fusarium</taxon>
        <taxon>Fusarium fujikuroi species complex</taxon>
    </lineage>
</organism>
<feature type="transmembrane region" description="Helical" evidence="1">
    <location>
        <begin position="21"/>
        <end position="42"/>
    </location>
</feature>
<evidence type="ECO:0000313" key="3">
    <source>
        <dbReference type="Proteomes" id="UP000009096"/>
    </source>
</evidence>
<keyword evidence="1" id="KW-0812">Transmembrane</keyword>
<evidence type="ECO:0000313" key="2">
    <source>
        <dbReference type="EMBL" id="EWG45872.1"/>
    </source>
</evidence>
<gene>
    <name evidence="2" type="ORF">FVEG_06517</name>
</gene>